<dbReference type="InterPro" id="IPR036047">
    <property type="entry name" value="F-box-like_dom_sf"/>
</dbReference>
<organism evidence="3 4">
    <name type="scientific">Ascobolus immersus RN42</name>
    <dbReference type="NCBI Taxonomy" id="1160509"/>
    <lineage>
        <taxon>Eukaryota</taxon>
        <taxon>Fungi</taxon>
        <taxon>Dikarya</taxon>
        <taxon>Ascomycota</taxon>
        <taxon>Pezizomycotina</taxon>
        <taxon>Pezizomycetes</taxon>
        <taxon>Pezizales</taxon>
        <taxon>Ascobolaceae</taxon>
        <taxon>Ascobolus</taxon>
    </lineage>
</organism>
<gene>
    <name evidence="3" type="ORF">BJ508DRAFT_315517</name>
</gene>
<reference evidence="3 4" key="1">
    <citation type="journal article" date="2018" name="Nat. Ecol. Evol.">
        <title>Pezizomycetes genomes reveal the molecular basis of ectomycorrhizal truffle lifestyle.</title>
        <authorList>
            <person name="Murat C."/>
            <person name="Payen T."/>
            <person name="Noel B."/>
            <person name="Kuo A."/>
            <person name="Morin E."/>
            <person name="Chen J."/>
            <person name="Kohler A."/>
            <person name="Krizsan K."/>
            <person name="Balestrini R."/>
            <person name="Da Silva C."/>
            <person name="Montanini B."/>
            <person name="Hainaut M."/>
            <person name="Levati E."/>
            <person name="Barry K.W."/>
            <person name="Belfiori B."/>
            <person name="Cichocki N."/>
            <person name="Clum A."/>
            <person name="Dockter R.B."/>
            <person name="Fauchery L."/>
            <person name="Guy J."/>
            <person name="Iotti M."/>
            <person name="Le Tacon F."/>
            <person name="Lindquist E.A."/>
            <person name="Lipzen A."/>
            <person name="Malagnac F."/>
            <person name="Mello A."/>
            <person name="Molinier V."/>
            <person name="Miyauchi S."/>
            <person name="Poulain J."/>
            <person name="Riccioni C."/>
            <person name="Rubini A."/>
            <person name="Sitrit Y."/>
            <person name="Splivallo R."/>
            <person name="Traeger S."/>
            <person name="Wang M."/>
            <person name="Zifcakova L."/>
            <person name="Wipf D."/>
            <person name="Zambonelli A."/>
            <person name="Paolocci F."/>
            <person name="Nowrousian M."/>
            <person name="Ottonello S."/>
            <person name="Baldrian P."/>
            <person name="Spatafora J.W."/>
            <person name="Henrissat B."/>
            <person name="Nagy L.G."/>
            <person name="Aury J.M."/>
            <person name="Wincker P."/>
            <person name="Grigoriev I.V."/>
            <person name="Bonfante P."/>
            <person name="Martin F.M."/>
        </authorList>
    </citation>
    <scope>NUCLEOTIDE SEQUENCE [LARGE SCALE GENOMIC DNA]</scope>
    <source>
        <strain evidence="3 4">RN42</strain>
    </source>
</reference>
<feature type="domain" description="F-box" evidence="2">
    <location>
        <begin position="12"/>
        <end position="47"/>
    </location>
</feature>
<dbReference type="Proteomes" id="UP000275078">
    <property type="component" value="Unassembled WGS sequence"/>
</dbReference>
<protein>
    <recommendedName>
        <fullName evidence="2">F-box domain-containing protein</fullName>
    </recommendedName>
</protein>
<evidence type="ECO:0000313" key="4">
    <source>
        <dbReference type="Proteomes" id="UP000275078"/>
    </source>
</evidence>
<evidence type="ECO:0000313" key="3">
    <source>
        <dbReference type="EMBL" id="RPA71549.1"/>
    </source>
</evidence>
<dbReference type="AlphaFoldDB" id="A0A3N4HAG8"/>
<keyword evidence="4" id="KW-1185">Reference proteome</keyword>
<dbReference type="EMBL" id="ML119919">
    <property type="protein sequence ID" value="RPA71549.1"/>
    <property type="molecule type" value="Genomic_DNA"/>
</dbReference>
<dbReference type="Pfam" id="PF12937">
    <property type="entry name" value="F-box-like"/>
    <property type="match status" value="1"/>
</dbReference>
<dbReference type="SUPFAM" id="SSF81383">
    <property type="entry name" value="F-box domain"/>
    <property type="match status" value="1"/>
</dbReference>
<proteinExistence type="predicted"/>
<dbReference type="InterPro" id="IPR001810">
    <property type="entry name" value="F-box_dom"/>
</dbReference>
<accession>A0A3N4HAG8</accession>
<evidence type="ECO:0000259" key="2">
    <source>
        <dbReference type="Pfam" id="PF12937"/>
    </source>
</evidence>
<evidence type="ECO:0000256" key="1">
    <source>
        <dbReference type="SAM" id="MobiDB-lite"/>
    </source>
</evidence>
<sequence>MSSINPSPPSRHLPTELLELVFIHLPDPHTYLTLSTASRHFHAVANAKYTRINFASQWFFTYCDGIHAPEVINWIARFIRRHCGEPPAICTHYDYKLARSRLSSKPKVIPNIRERLHIANLFYDTKYGPDESLWQFSSLWFARRREKFMTEILPRRMELRGESVEDMPPLEELVLDLEDVVMAWDMVGSWQQVAIEDRDDIWENFTAFAFNRWRFVRKIHGCLCGKEGVQVDEKRSIQPRPKKRCGNASSERKEASRTDFNTKRMKA</sequence>
<name>A0A3N4HAG8_ASCIM</name>
<feature type="region of interest" description="Disordered" evidence="1">
    <location>
        <begin position="233"/>
        <end position="267"/>
    </location>
</feature>
<feature type="compositionally biased region" description="Basic and acidic residues" evidence="1">
    <location>
        <begin position="250"/>
        <end position="267"/>
    </location>
</feature>
<dbReference type="CDD" id="cd09917">
    <property type="entry name" value="F-box_SF"/>
    <property type="match status" value="1"/>
</dbReference>